<keyword evidence="5" id="KW-0560">Oxidoreductase</keyword>
<dbReference type="GO" id="GO:0016491">
    <property type="term" value="F:oxidoreductase activity"/>
    <property type="evidence" value="ECO:0007669"/>
    <property type="project" value="UniProtKB-KW"/>
</dbReference>
<comment type="cofactor">
    <cofactor evidence="1">
        <name>FAD</name>
        <dbReference type="ChEBI" id="CHEBI:57692"/>
    </cofactor>
</comment>
<keyword evidence="3" id="KW-0285">Flavoprotein</keyword>
<dbReference type="Pfam" id="PF01565">
    <property type="entry name" value="FAD_binding_4"/>
    <property type="match status" value="1"/>
</dbReference>
<dbReference type="InterPro" id="IPR016166">
    <property type="entry name" value="FAD-bd_PCMH"/>
</dbReference>
<dbReference type="KEGG" id="pnl:PNK_1781"/>
<dbReference type="AlphaFoldDB" id="A0A0U5CR35"/>
<proteinExistence type="inferred from homology"/>
<organism evidence="7 8">
    <name type="scientific">Candidatus Protochlamydia naegleriophila</name>
    <dbReference type="NCBI Taxonomy" id="389348"/>
    <lineage>
        <taxon>Bacteria</taxon>
        <taxon>Pseudomonadati</taxon>
        <taxon>Chlamydiota</taxon>
        <taxon>Chlamydiia</taxon>
        <taxon>Parachlamydiales</taxon>
        <taxon>Parachlamydiaceae</taxon>
        <taxon>Candidatus Protochlamydia</taxon>
    </lineage>
</organism>
<evidence type="ECO:0000259" key="6">
    <source>
        <dbReference type="PROSITE" id="PS51387"/>
    </source>
</evidence>
<dbReference type="PROSITE" id="PS00862">
    <property type="entry name" value="OX2_COVAL_FAD"/>
    <property type="match status" value="1"/>
</dbReference>
<keyword evidence="4" id="KW-0274">FAD</keyword>
<dbReference type="SUPFAM" id="SSF56176">
    <property type="entry name" value="FAD-binding/transporter-associated domain-like"/>
    <property type="match status" value="1"/>
</dbReference>
<reference evidence="8" key="1">
    <citation type="submission" date="2015-09" db="EMBL/GenBank/DDBJ databases">
        <authorList>
            <person name="Bertelli C."/>
        </authorList>
    </citation>
    <scope>NUCLEOTIDE SEQUENCE [LARGE SCALE GENOMIC DNA]</scope>
    <source>
        <strain evidence="8">KNic</strain>
    </source>
</reference>
<comment type="similarity">
    <text evidence="2">Belongs to the oxygen-dependent FAD-linked oxidoreductase family.</text>
</comment>
<dbReference type="InterPro" id="IPR016169">
    <property type="entry name" value="FAD-bd_PCMH_sub2"/>
</dbReference>
<evidence type="ECO:0000313" key="7">
    <source>
        <dbReference type="EMBL" id="CUI17388.1"/>
    </source>
</evidence>
<dbReference type="Pfam" id="PF08031">
    <property type="entry name" value="BBE"/>
    <property type="match status" value="1"/>
</dbReference>
<dbReference type="Gene3D" id="3.40.462.20">
    <property type="match status" value="1"/>
</dbReference>
<gene>
    <name evidence="7" type="ORF">PNK_1781</name>
</gene>
<dbReference type="PANTHER" id="PTHR42973">
    <property type="entry name" value="BINDING OXIDOREDUCTASE, PUTATIVE (AFU_ORTHOLOGUE AFUA_1G17690)-RELATED"/>
    <property type="match status" value="1"/>
</dbReference>
<evidence type="ECO:0000256" key="1">
    <source>
        <dbReference type="ARBA" id="ARBA00001974"/>
    </source>
</evidence>
<dbReference type="Gene3D" id="3.30.465.10">
    <property type="match status" value="1"/>
</dbReference>
<evidence type="ECO:0000256" key="3">
    <source>
        <dbReference type="ARBA" id="ARBA00022630"/>
    </source>
</evidence>
<sequence>MKNRIGCTFYLLYLCFNFNCLLLQGEEPLQRAQEMNSKKDLFGELSDCPTLTGRVITRDDPGYEEARLVSNFYPSKQKFPDTIVYCQRVEDVQNAVKWARCHQKNIRIRSGGHNHEAFSTGTGSIVIDVSEMKQLQIDKAKRIATVQPGLTGGELYRRLYDVGLTQVGGTCSDVGISGLILTGGMGPLYRKHGLACDSLLKLELVDVNGNLIHATKDNEHKDLFWASCGGGGGNFGIVTSLTLQVYPADSVTWFNIGWDWDQPIDQVFSTWQDFFAKPDDRWFSHIDLWSKAFPIDTFKKQPVKVMGVFWGTPEEAHKELAPFLNIGRPNDQTIESVTWNKAIKAFEDATSVFITEKPEYKSTGAFVMKPFPQDAIKTITTSLKNTKAPLFNVLLFSLGGGIKKMAPNATAYFYRQADFFVSYSIQWLQANDDVQQIGEVDTLRNRLLPYTQGDYIGNPDRSLKDYLSAYYGDNAPRLRCIKRKYDPTEVFHFEQSIPPAPADWNCTSNEYKNVK</sequence>
<evidence type="ECO:0000313" key="8">
    <source>
        <dbReference type="Proteomes" id="UP000069902"/>
    </source>
</evidence>
<protein>
    <submittedName>
        <fullName evidence="7">Putative FAD linked oxidase domain-containing protein</fullName>
    </submittedName>
</protein>
<dbReference type="InterPro" id="IPR036318">
    <property type="entry name" value="FAD-bd_PCMH-like_sf"/>
</dbReference>
<feature type="domain" description="FAD-binding PCMH-type" evidence="6">
    <location>
        <begin position="76"/>
        <end position="248"/>
    </location>
</feature>
<evidence type="ECO:0000256" key="5">
    <source>
        <dbReference type="ARBA" id="ARBA00023002"/>
    </source>
</evidence>
<name>A0A0U5CR35_9BACT</name>
<dbReference type="GO" id="GO:0071949">
    <property type="term" value="F:FAD binding"/>
    <property type="evidence" value="ECO:0007669"/>
    <property type="project" value="InterPro"/>
</dbReference>
<keyword evidence="8" id="KW-1185">Reference proteome</keyword>
<dbReference type="STRING" id="389348.PNK_1781"/>
<dbReference type="InterPro" id="IPR006093">
    <property type="entry name" value="Oxy_OxRdtase_FAD_BS"/>
</dbReference>
<dbReference type="PANTHER" id="PTHR42973:SF39">
    <property type="entry name" value="FAD-BINDING PCMH-TYPE DOMAIN-CONTAINING PROTEIN"/>
    <property type="match status" value="1"/>
</dbReference>
<evidence type="ECO:0000256" key="4">
    <source>
        <dbReference type="ARBA" id="ARBA00022827"/>
    </source>
</evidence>
<dbReference type="Proteomes" id="UP000069902">
    <property type="component" value="Chromosome cPNK"/>
</dbReference>
<accession>A0A0U5CR35</accession>
<evidence type="ECO:0000256" key="2">
    <source>
        <dbReference type="ARBA" id="ARBA00005466"/>
    </source>
</evidence>
<dbReference type="Gene3D" id="3.30.43.10">
    <property type="entry name" value="Uridine Diphospho-n-acetylenolpyruvylglucosamine Reductase, domain 2"/>
    <property type="match status" value="1"/>
</dbReference>
<dbReference type="InterPro" id="IPR050416">
    <property type="entry name" value="FAD-linked_Oxidoreductase"/>
</dbReference>
<dbReference type="InterPro" id="IPR012951">
    <property type="entry name" value="BBE"/>
</dbReference>
<dbReference type="PATRIC" id="fig|389348.3.peg.2000"/>
<dbReference type="PROSITE" id="PS51387">
    <property type="entry name" value="FAD_PCMH"/>
    <property type="match status" value="1"/>
</dbReference>
<dbReference type="InParanoid" id="A0A0U5CR35"/>
<dbReference type="InterPro" id="IPR006094">
    <property type="entry name" value="Oxid_FAD_bind_N"/>
</dbReference>
<dbReference type="InterPro" id="IPR016167">
    <property type="entry name" value="FAD-bd_PCMH_sub1"/>
</dbReference>
<dbReference type="EMBL" id="LN879502">
    <property type="protein sequence ID" value="CUI17388.1"/>
    <property type="molecule type" value="Genomic_DNA"/>
</dbReference>